<dbReference type="Pfam" id="PF00270">
    <property type="entry name" value="DEAD"/>
    <property type="match status" value="2"/>
</dbReference>
<dbReference type="Pfam" id="PF23445">
    <property type="entry name" value="WHD_SNRNP200"/>
    <property type="match status" value="2"/>
</dbReference>
<name>A0AAY4ERU4_9TELE</name>
<protein>
    <recommendedName>
        <fullName evidence="7">BRR2 homolog</fullName>
    </recommendedName>
    <alternativeName>
        <fullName evidence="8">U5 snRNP-specific 200 kDa protein</fullName>
    </alternativeName>
</protein>
<dbReference type="GeneTree" id="ENSGT00940000154966"/>
<reference evidence="11 12" key="1">
    <citation type="submission" date="2020-06" db="EMBL/GenBank/DDBJ databases">
        <authorList>
            <consortium name="Wellcome Sanger Institute Data Sharing"/>
        </authorList>
    </citation>
    <scope>NUCLEOTIDE SEQUENCE [LARGE SCALE GENOMIC DNA]</scope>
</reference>
<dbReference type="FunFam" id="1.10.3380.10:FF:000004">
    <property type="entry name" value="U5 small nuclear ribonucleoprotein 200 kDa helicase"/>
    <property type="match status" value="1"/>
</dbReference>
<evidence type="ECO:0000259" key="10">
    <source>
        <dbReference type="PROSITE" id="PS51194"/>
    </source>
</evidence>
<dbReference type="SUPFAM" id="SSF46785">
    <property type="entry name" value="Winged helix' DNA-binding domain"/>
    <property type="match status" value="2"/>
</dbReference>
<dbReference type="FunFam" id="3.40.50.300:FF:000254">
    <property type="entry name" value="U5 small nuclear ribonucleoprotein helicase"/>
    <property type="match status" value="1"/>
</dbReference>
<dbReference type="InterPro" id="IPR036388">
    <property type="entry name" value="WH-like_DNA-bd_sf"/>
</dbReference>
<evidence type="ECO:0000256" key="4">
    <source>
        <dbReference type="ARBA" id="ARBA00022806"/>
    </source>
</evidence>
<reference evidence="11" key="2">
    <citation type="submission" date="2025-08" db="UniProtKB">
        <authorList>
            <consortium name="Ensembl"/>
        </authorList>
    </citation>
    <scope>IDENTIFICATION</scope>
</reference>
<dbReference type="FunFam" id="1.10.10.10:FF:000024">
    <property type="entry name" value="U5 small nuclear ribonucleoprotein helicase"/>
    <property type="match status" value="1"/>
</dbReference>
<evidence type="ECO:0000259" key="9">
    <source>
        <dbReference type="PROSITE" id="PS51192"/>
    </source>
</evidence>
<dbReference type="FunFam" id="1.10.10.10:FF:000012">
    <property type="entry name" value="U5 small nuclear ribonucleoprotein helicase"/>
    <property type="match status" value="1"/>
</dbReference>
<dbReference type="GO" id="GO:0030532">
    <property type="term" value="C:small nuclear ribonucleoprotein complex"/>
    <property type="evidence" value="ECO:0007669"/>
    <property type="project" value="UniProtKB-ARBA"/>
</dbReference>
<dbReference type="GO" id="GO:0000398">
    <property type="term" value="P:mRNA splicing, via spliceosome"/>
    <property type="evidence" value="ECO:0007669"/>
    <property type="project" value="UniProtKB-ARBA"/>
</dbReference>
<dbReference type="InterPro" id="IPR014001">
    <property type="entry name" value="Helicase_ATP-bd"/>
</dbReference>
<dbReference type="FunFam" id="1.10.3380.10:FF:000001">
    <property type="entry name" value="U5 small nuclear ribonucleoprotein helicase"/>
    <property type="match status" value="1"/>
</dbReference>
<dbReference type="InterPro" id="IPR014756">
    <property type="entry name" value="Ig_E-set"/>
</dbReference>
<feature type="domain" description="Helicase ATP-binding" evidence="9">
    <location>
        <begin position="89"/>
        <end position="230"/>
    </location>
</feature>
<dbReference type="InterPro" id="IPR057842">
    <property type="entry name" value="WH_MER3"/>
</dbReference>
<organism evidence="11 12">
    <name type="scientific">Denticeps clupeoides</name>
    <name type="common">denticle herring</name>
    <dbReference type="NCBI Taxonomy" id="299321"/>
    <lineage>
        <taxon>Eukaryota</taxon>
        <taxon>Metazoa</taxon>
        <taxon>Chordata</taxon>
        <taxon>Craniata</taxon>
        <taxon>Vertebrata</taxon>
        <taxon>Euteleostomi</taxon>
        <taxon>Actinopterygii</taxon>
        <taxon>Neopterygii</taxon>
        <taxon>Teleostei</taxon>
        <taxon>Clupei</taxon>
        <taxon>Clupeiformes</taxon>
        <taxon>Denticipitoidei</taxon>
        <taxon>Denticipitidae</taxon>
        <taxon>Denticeps</taxon>
    </lineage>
</organism>
<keyword evidence="4" id="KW-0347">Helicase</keyword>
<dbReference type="InterPro" id="IPR011545">
    <property type="entry name" value="DEAD/DEAH_box_helicase_dom"/>
</dbReference>
<dbReference type="PANTHER" id="PTHR47961:SF4">
    <property type="entry name" value="ACTIVATING SIGNAL COINTEGRATOR 1 COMPLEX SUBUNIT 3"/>
    <property type="match status" value="1"/>
</dbReference>
<evidence type="ECO:0000256" key="7">
    <source>
        <dbReference type="ARBA" id="ARBA00075915"/>
    </source>
</evidence>
<dbReference type="GO" id="GO:0003676">
    <property type="term" value="F:nucleic acid binding"/>
    <property type="evidence" value="ECO:0007669"/>
    <property type="project" value="InterPro"/>
</dbReference>
<dbReference type="Gene3D" id="2.60.40.150">
    <property type="entry name" value="C2 domain"/>
    <property type="match status" value="2"/>
</dbReference>
<keyword evidence="5" id="KW-0067">ATP-binding</keyword>
<dbReference type="InterPro" id="IPR036390">
    <property type="entry name" value="WH_DNA-bd_sf"/>
</dbReference>
<evidence type="ECO:0000256" key="6">
    <source>
        <dbReference type="ARBA" id="ARBA00064629"/>
    </source>
</evidence>
<dbReference type="GO" id="GO:0016787">
    <property type="term" value="F:hydrolase activity"/>
    <property type="evidence" value="ECO:0007669"/>
    <property type="project" value="UniProtKB-KW"/>
</dbReference>
<reference evidence="11" key="3">
    <citation type="submission" date="2025-09" db="UniProtKB">
        <authorList>
            <consortium name="Ensembl"/>
        </authorList>
    </citation>
    <scope>IDENTIFICATION</scope>
</reference>
<dbReference type="GO" id="GO:0004386">
    <property type="term" value="F:helicase activity"/>
    <property type="evidence" value="ECO:0007669"/>
    <property type="project" value="UniProtKB-KW"/>
</dbReference>
<dbReference type="SMART" id="SM00973">
    <property type="entry name" value="Sec63"/>
    <property type="match status" value="2"/>
</dbReference>
<evidence type="ECO:0000256" key="1">
    <source>
        <dbReference type="ARBA" id="ARBA00022737"/>
    </source>
</evidence>
<keyword evidence="3" id="KW-0378">Hydrolase</keyword>
<dbReference type="SMART" id="SM00487">
    <property type="entry name" value="DEXDc"/>
    <property type="match status" value="2"/>
</dbReference>
<comment type="subunit">
    <text evidence="6">Component of a core complex containing at least PRPF8, SNRNP200, EFTUD2 and SNRNP40. Component of the U5 snRNP and U4/U6-U5 tri-snRNP complexes, building blocks of the spliceosome. Component of the U4/U6-U5 tri-snRNP complex composed of the U4, U6 and U5 snRNAs and at least PRPF3, PRPF4, PRPF6, PRPF8, PRPF31, SNRNP200, TXNL4A, SNRNP40, DDX23, CD2BP2, PPIH, SNU13, EFTUD2, SART1 and USP39. Component of precatalytic, catalytic and postcatalytic spliceosomal complexes. Component of the minor spliceosome, which splices U12-type introns. Interacts with C9orf78; the interaction is direct and mutually exclusive with its interaction with WBP4. Interacts with WBP4; the interaction is mutually exclusive with its interaction with C9orf78. Interacts with PRPF8. Interacts with TSSC4; the interaction is direct, excludes recruitment of C9ORF78 and WBP4 to SNRNP200 and negatively regulates its RNA helicase activity.</text>
</comment>
<dbReference type="Gene3D" id="1.10.10.10">
    <property type="entry name" value="Winged helix-like DNA-binding domain superfamily/Winged helix DNA-binding domain"/>
    <property type="match status" value="2"/>
</dbReference>
<dbReference type="InterPro" id="IPR050474">
    <property type="entry name" value="Hel308_SKI2-like"/>
</dbReference>
<dbReference type="FunFam" id="2.60.40.150:FF:000004">
    <property type="entry name" value="RNA helicase, activating signal cointegrator 1"/>
    <property type="match status" value="1"/>
</dbReference>
<evidence type="ECO:0000256" key="3">
    <source>
        <dbReference type="ARBA" id="ARBA00022801"/>
    </source>
</evidence>
<dbReference type="InterPro" id="IPR004179">
    <property type="entry name" value="Sec63-dom"/>
</dbReference>
<evidence type="ECO:0000256" key="8">
    <source>
        <dbReference type="ARBA" id="ARBA00077567"/>
    </source>
</evidence>
<evidence type="ECO:0000256" key="5">
    <source>
        <dbReference type="ARBA" id="ARBA00022840"/>
    </source>
</evidence>
<dbReference type="Gene3D" id="1.10.150.20">
    <property type="entry name" value="5' to 3' exonuclease, C-terminal subdomain"/>
    <property type="match status" value="1"/>
</dbReference>
<dbReference type="Pfam" id="PF02889">
    <property type="entry name" value="Sec63"/>
    <property type="match status" value="2"/>
</dbReference>
<dbReference type="SUPFAM" id="SSF52540">
    <property type="entry name" value="P-loop containing nucleoside triphosphate hydrolases"/>
    <property type="match status" value="4"/>
</dbReference>
<dbReference type="InterPro" id="IPR001650">
    <property type="entry name" value="Helicase_C-like"/>
</dbReference>
<keyword evidence="2" id="KW-0547">Nucleotide-binding</keyword>
<sequence length="1504" mass="172038">CAHNRNILIHFMANKRCQLPDGSFRKQRKGYEEVHVPALKPKPFADDEVLVGIEKLPKYAQAGFEGFKTLNRIQSKLFKTTMETDENLLVCAPTVSHVECRHIFIHKLFHFSLQRLASYGITVSELTGDHQLCKEEINATQIIVCTPEKWDIITRKGGERTYTQLVRLIIIDEIHLLHDDRGPVLESLIARTIRNVELTQEDVRLIGLSATLPNYEDVATCLRVDPARGLFYFDNSFRPVPLEQTYVGITEKKAIKRFQIMNEIVYEKIMEHAGKNQVCLDNLELKDLLPYGFAIHHAGMTRVDRTLVEDLFADRHIQVLVSTATLAWGVNLPAHTVIIKGTQVYSPEKGRWTELGALDILQMLGRAGRPQYDTKGEGILITSHGELQYYLSLLNQQLPIESQMVAKLPDMLNAEIVLGNVQNVKDAVNWLGYTYLYVRMLRNPTLYGISHDERSSDPVLERRRMDLVHTAATVLEKNNLIKYDKRSGGFQVTDLGRIASHFYITHDSIMTYNQLLKPTLSEIELFRVFSLSSEFRNITVREVQASFNATHPQSPQCINVLLQAFISQLKLEGFALMADMVYVTQSAGRLMRAIFEIVLSRGWAQLTDKTMNLCKMIDKRMWQSMSPLRQFRKLPEEVIKKIEKKNFPFERLYDLNHNEIGKFTIHKYVHQFPKLDLAVHLQPITRSTLKVELTITPDFQWDDKIHGSSEAFWIMVEDVDSEVILHHEYFLLKAKYAQDEHLVTFFVPVFEPLPPQYFIRVASDRWLACETQLPVSFRHLILPEKYPPPTELLDLQPLPVSALRNAAFESLYQNKFPFFNPIQTQVFNAVYNSDDNVFVGAPTGSGKTICAEFAILRMLLHNSEGRCVYITPMEALVYMDWHQKFQEALCKKVVLLTGETSTDLKLLGKGDIIISTPDKWDILSRRWKQRKNVQNVSLFIVDEIHLIGGDNGPVLEVICSRMRYISSQIERPIRIVALSSSLSIAKDVAHWLGCSTTATFNFHPNVRPVPLELHIQGFNVSHTQTRLLSMAKPVYHAIMKHSPSKPVVVFVPSRRQTRLTAIDILTFCAADVVPQRFTVLAGQLMNIFNPTLKETLANGVGYLHEGLSTNERRIVEQLFNSVQVVVSSRSLCWGTNISAHLVVVMDTQYYNGKIHAYVDYPIYDVLQMVGKANRPLLDDEGRCVIMCQGSKKDFFKKFLYEPLPVESHLDHCLHDHFNAEIVTKTVENKQDAVDYLTWTFLYRRMTQNPNYYNLQGEQTSRTNHLSELVENTLQDLEQSKCISIEDEMDVAPLNLGMIAAYYYINYTTIGKAMIPNNTKIRGLIEIISNAAEYKNIPIRHHEDTLLRQLAQKVPHKLNNPKFNDPHVKTNLLLQAHLSRMQLSAELQSDTEDILSKAVRLIQACVDVLSSNGWLSPALAAMELAQMVTQAMWSKDSYLKQLPHFTTDHIKRCTDKVKLDFVAPVVGVHNYTLYFMSDAYMGCDQEYKFSVDVKEADSEGDSDSD</sequence>
<evidence type="ECO:0000313" key="12">
    <source>
        <dbReference type="Proteomes" id="UP000694580"/>
    </source>
</evidence>
<dbReference type="FunFam" id="1.10.150.20:FF:000004">
    <property type="entry name" value="U5 small nuclear ribonucleoprotein helicase"/>
    <property type="match status" value="1"/>
</dbReference>
<dbReference type="SUPFAM" id="SSF158702">
    <property type="entry name" value="Sec63 N-terminal domain-like"/>
    <property type="match status" value="2"/>
</dbReference>
<dbReference type="FunFam" id="3.40.50.300:FF:000368">
    <property type="entry name" value="U5 small nuclear ribonucleoprotein 200 kDa helicase"/>
    <property type="match status" value="1"/>
</dbReference>
<dbReference type="FunFam" id="3.40.50.300:FF:002253">
    <property type="entry name" value="U5 small nuclear ribonucleoprotein 200 kDa helicase"/>
    <property type="match status" value="1"/>
</dbReference>
<dbReference type="SMART" id="SM00490">
    <property type="entry name" value="HELICc"/>
    <property type="match status" value="2"/>
</dbReference>
<dbReference type="SUPFAM" id="SSF81296">
    <property type="entry name" value="E set domains"/>
    <property type="match status" value="1"/>
</dbReference>
<dbReference type="InterPro" id="IPR035892">
    <property type="entry name" value="C2_domain_sf"/>
</dbReference>
<dbReference type="Ensembl" id="ENSDCDT00010070828.1">
    <property type="protein sequence ID" value="ENSDCDP00010060093.1"/>
    <property type="gene ID" value="ENSDCDG00010033373.1"/>
</dbReference>
<dbReference type="GO" id="GO:0007399">
    <property type="term" value="P:nervous system development"/>
    <property type="evidence" value="ECO:0007669"/>
    <property type="project" value="UniProtKB-ARBA"/>
</dbReference>
<dbReference type="Gene3D" id="1.10.3380.10">
    <property type="entry name" value="Sec63 N-terminal domain-like domain"/>
    <property type="match status" value="2"/>
</dbReference>
<keyword evidence="12" id="KW-1185">Reference proteome</keyword>
<dbReference type="InterPro" id="IPR027417">
    <property type="entry name" value="P-loop_NTPase"/>
</dbReference>
<accession>A0AAY4ERU4</accession>
<feature type="domain" description="Helicase C-terminal" evidence="10">
    <location>
        <begin position="241"/>
        <end position="432"/>
    </location>
</feature>
<feature type="domain" description="Helicase ATP-binding" evidence="9">
    <location>
        <begin position="828"/>
        <end position="1000"/>
    </location>
</feature>
<dbReference type="Pfam" id="PF00271">
    <property type="entry name" value="Helicase_C"/>
    <property type="match status" value="1"/>
</dbReference>
<dbReference type="GO" id="GO:0005524">
    <property type="term" value="F:ATP binding"/>
    <property type="evidence" value="ECO:0007669"/>
    <property type="project" value="UniProtKB-KW"/>
</dbReference>
<dbReference type="Proteomes" id="UP000694580">
    <property type="component" value="Chromosome 11"/>
</dbReference>
<dbReference type="CDD" id="cd18795">
    <property type="entry name" value="SF2_C_Ski2"/>
    <property type="match status" value="2"/>
</dbReference>
<dbReference type="PROSITE" id="PS51192">
    <property type="entry name" value="HELICASE_ATP_BIND_1"/>
    <property type="match status" value="2"/>
</dbReference>
<keyword evidence="1" id="KW-0677">Repeat</keyword>
<evidence type="ECO:0000256" key="2">
    <source>
        <dbReference type="ARBA" id="ARBA00022741"/>
    </source>
</evidence>
<proteinExistence type="predicted"/>
<dbReference type="CDD" id="cd18021">
    <property type="entry name" value="DEXHc_Brr2_2"/>
    <property type="match status" value="1"/>
</dbReference>
<gene>
    <name evidence="11" type="primary">SNRNP200</name>
</gene>
<dbReference type="Gene3D" id="3.40.50.300">
    <property type="entry name" value="P-loop containing nucleotide triphosphate hydrolases"/>
    <property type="match status" value="6"/>
</dbReference>
<dbReference type="PANTHER" id="PTHR47961">
    <property type="entry name" value="DNA POLYMERASE THETA, PUTATIVE (AFU_ORTHOLOGUE AFUA_1G05260)-RELATED"/>
    <property type="match status" value="1"/>
</dbReference>
<evidence type="ECO:0000313" key="11">
    <source>
        <dbReference type="Ensembl" id="ENSDCDP00010060093.1"/>
    </source>
</evidence>
<dbReference type="PROSITE" id="PS51194">
    <property type="entry name" value="HELICASE_CTER"/>
    <property type="match status" value="1"/>
</dbReference>